<keyword evidence="2" id="KW-0540">Nuclease</keyword>
<dbReference type="Pfam" id="PF05685">
    <property type="entry name" value="Uma2"/>
    <property type="match status" value="1"/>
</dbReference>
<comment type="caution">
    <text evidence="2">The sequence shown here is derived from an EMBL/GenBank/DDBJ whole genome shotgun (WGS) entry which is preliminary data.</text>
</comment>
<keyword evidence="2" id="KW-0255">Endonuclease</keyword>
<reference evidence="2" key="1">
    <citation type="submission" date="2019-12" db="EMBL/GenBank/DDBJ databases">
        <title>High-Quality draft genome sequences of three cyanobacteria isolated from the limestone walls of the Old Cathedral of Coimbra.</title>
        <authorList>
            <person name="Tiago I."/>
            <person name="Soares F."/>
            <person name="Portugal A."/>
        </authorList>
    </citation>
    <scope>NUCLEOTIDE SEQUENCE [LARGE SCALE GENOMIC DNA]</scope>
    <source>
        <strain evidence="2">C</strain>
    </source>
</reference>
<keyword evidence="3" id="KW-1185">Reference proteome</keyword>
<dbReference type="Gene3D" id="3.90.1570.10">
    <property type="entry name" value="tt1808, chain A"/>
    <property type="match status" value="1"/>
</dbReference>
<evidence type="ECO:0000313" key="2">
    <source>
        <dbReference type="EMBL" id="NCJ06739.1"/>
    </source>
</evidence>
<dbReference type="Proteomes" id="UP000607397">
    <property type="component" value="Unassembled WGS sequence"/>
</dbReference>
<feature type="domain" description="Putative restriction endonuclease" evidence="1">
    <location>
        <begin position="43"/>
        <end position="194"/>
    </location>
</feature>
<dbReference type="PANTHER" id="PTHR47152:SF3">
    <property type="entry name" value="SLR1613 PROTEIN"/>
    <property type="match status" value="1"/>
</dbReference>
<dbReference type="GO" id="GO:0004519">
    <property type="term" value="F:endonuclease activity"/>
    <property type="evidence" value="ECO:0007669"/>
    <property type="project" value="UniProtKB-KW"/>
</dbReference>
<keyword evidence="2" id="KW-0378">Hydrolase</keyword>
<name>A0A8K2A7A8_9CYAN</name>
<organism evidence="2 3">
    <name type="scientific">Petrachloros mirabilis ULC683</name>
    <dbReference type="NCBI Taxonomy" id="2781853"/>
    <lineage>
        <taxon>Bacteria</taxon>
        <taxon>Bacillati</taxon>
        <taxon>Cyanobacteriota</taxon>
        <taxon>Cyanophyceae</taxon>
        <taxon>Synechococcales</taxon>
        <taxon>Petrachlorosaceae</taxon>
        <taxon>Petrachloros</taxon>
        <taxon>Petrachloros mirabilis</taxon>
    </lineage>
</organism>
<sequence length="218" mass="24257">MTYLPFSKGLASNRFSGGTRTVTQATSTLQQTRQPSLIEGISWETFEAIEAAFASVAGIRLAYLDGVIELMPISDDHEELKSTLGRLLEVYMRAMGIRYYVRGGPSLGSKGDAARRQPDESYNIGTKKDRADIAIEVVLTSGGIDKLACYQRFGIPEVWFWQEGSLRLYGLREGAYQQVFVSQFLPDLDLAELVAAANLPDQYDAVTAYMERDHQSPR</sequence>
<dbReference type="PANTHER" id="PTHR47152">
    <property type="entry name" value="SLR2084 PROTEIN-RELATED"/>
    <property type="match status" value="1"/>
</dbReference>
<dbReference type="SUPFAM" id="SSF52980">
    <property type="entry name" value="Restriction endonuclease-like"/>
    <property type="match status" value="1"/>
</dbReference>
<dbReference type="AlphaFoldDB" id="A0A8K2A7A8"/>
<evidence type="ECO:0000313" key="3">
    <source>
        <dbReference type="Proteomes" id="UP000607397"/>
    </source>
</evidence>
<dbReference type="InterPro" id="IPR011335">
    <property type="entry name" value="Restrct_endonuc-II-like"/>
</dbReference>
<dbReference type="CDD" id="cd06260">
    <property type="entry name" value="DUF820-like"/>
    <property type="match status" value="1"/>
</dbReference>
<protein>
    <submittedName>
        <fullName evidence="2">Uma2 family endonuclease</fullName>
    </submittedName>
</protein>
<dbReference type="InterPro" id="IPR012296">
    <property type="entry name" value="Nuclease_put_TT1808"/>
</dbReference>
<gene>
    <name evidence="2" type="ORF">GS597_09510</name>
</gene>
<dbReference type="EMBL" id="WVIC01000016">
    <property type="protein sequence ID" value="NCJ06739.1"/>
    <property type="molecule type" value="Genomic_DNA"/>
</dbReference>
<evidence type="ECO:0000259" key="1">
    <source>
        <dbReference type="Pfam" id="PF05685"/>
    </source>
</evidence>
<proteinExistence type="predicted"/>
<dbReference type="InterPro" id="IPR008538">
    <property type="entry name" value="Uma2"/>
</dbReference>
<accession>A0A8K2A7A8</accession>